<dbReference type="EMBL" id="PGEZ01000001">
    <property type="protein sequence ID" value="PJJ57033.1"/>
    <property type="molecule type" value="Genomic_DNA"/>
</dbReference>
<name>A0A0B2BPQ8_9ACTN</name>
<dbReference type="AlphaFoldDB" id="A0A0B2BPQ8"/>
<feature type="transmembrane region" description="Helical" evidence="1">
    <location>
        <begin position="96"/>
        <end position="121"/>
    </location>
</feature>
<keyword evidence="1" id="KW-1133">Transmembrane helix</keyword>
<keyword evidence="1" id="KW-0472">Membrane</keyword>
<dbReference type="Pfam" id="PF19853">
    <property type="entry name" value="DUF6328"/>
    <property type="match status" value="1"/>
</dbReference>
<reference evidence="2 3" key="1">
    <citation type="submission" date="2017-11" db="EMBL/GenBank/DDBJ databases">
        <title>Genomic Encyclopedia of Archaeal and Bacterial Type Strains, Phase II (KMG-II): From Individual Species to Whole Genera.</title>
        <authorList>
            <person name="Goeker M."/>
        </authorList>
    </citation>
    <scope>NUCLEOTIDE SEQUENCE [LARGE SCALE GENOMIC DNA]</scope>
    <source>
        <strain evidence="2 3">DSM 27763</strain>
    </source>
</reference>
<gene>
    <name evidence="2" type="ORF">CLV56_1252</name>
</gene>
<feature type="transmembrane region" description="Helical" evidence="1">
    <location>
        <begin position="63"/>
        <end position="84"/>
    </location>
</feature>
<dbReference type="OrthoDB" id="3625784at2"/>
<evidence type="ECO:0000313" key="2">
    <source>
        <dbReference type="EMBL" id="PJJ57033.1"/>
    </source>
</evidence>
<accession>A0A0B2BPQ8</accession>
<dbReference type="Proteomes" id="UP000230842">
    <property type="component" value="Unassembled WGS sequence"/>
</dbReference>
<proteinExistence type="predicted"/>
<feature type="transmembrane region" description="Helical" evidence="1">
    <location>
        <begin position="133"/>
        <end position="154"/>
    </location>
</feature>
<evidence type="ECO:0000256" key="1">
    <source>
        <dbReference type="SAM" id="Phobius"/>
    </source>
</evidence>
<protein>
    <recommendedName>
        <fullName evidence="4">Sodium:proton antiporter</fullName>
    </recommendedName>
</protein>
<evidence type="ECO:0008006" key="4">
    <source>
        <dbReference type="Google" id="ProtNLM"/>
    </source>
</evidence>
<organism evidence="2 3">
    <name type="scientific">Mumia flava</name>
    <dbReference type="NCBI Taxonomy" id="1348852"/>
    <lineage>
        <taxon>Bacteria</taxon>
        <taxon>Bacillati</taxon>
        <taxon>Actinomycetota</taxon>
        <taxon>Actinomycetes</taxon>
        <taxon>Propionibacteriales</taxon>
        <taxon>Nocardioidaceae</taxon>
        <taxon>Mumia</taxon>
    </lineage>
</organism>
<dbReference type="RefSeq" id="WP_039340862.1">
    <property type="nucleotide sequence ID" value="NZ_PGEZ01000001.1"/>
</dbReference>
<evidence type="ECO:0000313" key="3">
    <source>
        <dbReference type="Proteomes" id="UP000230842"/>
    </source>
</evidence>
<keyword evidence="1" id="KW-0812">Transmembrane</keyword>
<comment type="caution">
    <text evidence="2">The sequence shown here is derived from an EMBL/GenBank/DDBJ whole genome shotgun (WGS) entry which is preliminary data.</text>
</comment>
<dbReference type="InterPro" id="IPR046291">
    <property type="entry name" value="DUF6328"/>
</dbReference>
<keyword evidence="3" id="KW-1185">Reference proteome</keyword>
<sequence>MSSRGVDPSIRPESAADRLTRNWNELLQELRVAQTGVQILTAFLLTLPFTSRFGELTDTQKNVFLAVLSCSVAATALLIAPVALHRALFRRGQRPWLVGAAHVCAAIGLGALVLTVSGAMWLVFDVVAGRTAAWWAIGGSLVVFTGLWVVLPAVNRLRH</sequence>